<dbReference type="InterPro" id="IPR024499">
    <property type="entry name" value="Mbeg1-like"/>
</dbReference>
<dbReference type="AlphaFoldDB" id="A0A1M6NYT2"/>
<gene>
    <name evidence="1" type="ORF">SAMN02745136_01518</name>
</gene>
<proteinExistence type="predicted"/>
<dbReference type="InterPro" id="IPR029058">
    <property type="entry name" value="AB_hydrolase_fold"/>
</dbReference>
<dbReference type="SUPFAM" id="SSF53474">
    <property type="entry name" value="alpha/beta-Hydrolases"/>
    <property type="match status" value="1"/>
</dbReference>
<evidence type="ECO:0000313" key="2">
    <source>
        <dbReference type="Proteomes" id="UP000184386"/>
    </source>
</evidence>
<evidence type="ECO:0008006" key="3">
    <source>
        <dbReference type="Google" id="ProtNLM"/>
    </source>
</evidence>
<dbReference type="Pfam" id="PF11187">
    <property type="entry name" value="Mbeg1-like"/>
    <property type="match status" value="1"/>
</dbReference>
<keyword evidence="2" id="KW-1185">Reference proteome</keyword>
<dbReference type="STRING" id="1121322.SAMN02745136_01518"/>
<name>A0A1M6NYT2_9FIRM</name>
<dbReference type="EMBL" id="FRAC01000008">
    <property type="protein sequence ID" value="SHK00846.1"/>
    <property type="molecule type" value="Genomic_DNA"/>
</dbReference>
<dbReference type="Proteomes" id="UP000184386">
    <property type="component" value="Unassembled WGS sequence"/>
</dbReference>
<accession>A0A1M6NYT2</accession>
<dbReference type="RefSeq" id="WP_170866607.1">
    <property type="nucleotide sequence ID" value="NZ_FRAC01000008.1"/>
</dbReference>
<protein>
    <recommendedName>
        <fullName evidence="3">DUF2974 domain-containing protein</fullName>
    </recommendedName>
</protein>
<sequence length="342" mass="39475">MGTVINYLKWRGDLTMLERPFNDIDNLILSMLIYIDFYKIRTEIRCGNKMQLSRALEELLDRGYTSNCLLEIKPEFLNLISNSKRFGNISISDYRDIYDKKKNCQFAAIKYSLEDGTAYIAFRGTDKTIVGWRENFMMSFKETEAQLEAMAYINDVIGKEDIGYRIGGHSKGGNLAVYASARCKGNNQNKILEIYDNDGPGFCREIMQEELLGSIRSRIHRIVPEYCVIGMLFELDVPYQIVMSNEKGINQHDAFSWQVEGEKFLLCDKLNPQAQYLNKILNKWIEEEDMEHREIFVKQVFDAMESTGANEIGEVTNGLNSIEDAIIEILYSGHKTKRCFII</sequence>
<reference evidence="1 2" key="1">
    <citation type="submission" date="2016-11" db="EMBL/GenBank/DDBJ databases">
        <authorList>
            <person name="Jaros S."/>
            <person name="Januszkiewicz K."/>
            <person name="Wedrychowicz H."/>
        </authorList>
    </citation>
    <scope>NUCLEOTIDE SEQUENCE [LARGE SCALE GENOMIC DNA]</scope>
    <source>
        <strain evidence="1 2">DSM 15929</strain>
    </source>
</reference>
<evidence type="ECO:0000313" key="1">
    <source>
        <dbReference type="EMBL" id="SHK00846.1"/>
    </source>
</evidence>
<organism evidence="1 2">
    <name type="scientific">Anaerocolumna jejuensis DSM 15929</name>
    <dbReference type="NCBI Taxonomy" id="1121322"/>
    <lineage>
        <taxon>Bacteria</taxon>
        <taxon>Bacillati</taxon>
        <taxon>Bacillota</taxon>
        <taxon>Clostridia</taxon>
        <taxon>Lachnospirales</taxon>
        <taxon>Lachnospiraceae</taxon>
        <taxon>Anaerocolumna</taxon>
    </lineage>
</organism>